<evidence type="ECO:0000256" key="1">
    <source>
        <dbReference type="SAM" id="MobiDB-lite"/>
    </source>
</evidence>
<evidence type="ECO:0000313" key="3">
    <source>
        <dbReference type="EMBL" id="CAL1701803.1"/>
    </source>
</evidence>
<evidence type="ECO:0000259" key="2">
    <source>
        <dbReference type="Pfam" id="PF03235"/>
    </source>
</evidence>
<feature type="compositionally biased region" description="Low complexity" evidence="1">
    <location>
        <begin position="550"/>
        <end position="565"/>
    </location>
</feature>
<feature type="domain" description="GmrSD restriction endonucleases N-terminal" evidence="2">
    <location>
        <begin position="63"/>
        <end position="204"/>
    </location>
</feature>
<evidence type="ECO:0000313" key="4">
    <source>
        <dbReference type="Proteomes" id="UP001497453"/>
    </source>
</evidence>
<gene>
    <name evidence="3" type="ORF">GFSPODELE1_LOCUS3761</name>
</gene>
<dbReference type="EMBL" id="OZ037945">
    <property type="protein sequence ID" value="CAL1701803.1"/>
    <property type="molecule type" value="Genomic_DNA"/>
</dbReference>
<feature type="region of interest" description="Disordered" evidence="1">
    <location>
        <begin position="653"/>
        <end position="718"/>
    </location>
</feature>
<feature type="compositionally biased region" description="Polar residues" evidence="1">
    <location>
        <begin position="683"/>
        <end position="706"/>
    </location>
</feature>
<dbReference type="PANTHER" id="PTHR39639">
    <property type="entry name" value="CHROMOSOME 16, WHOLE GENOME SHOTGUN SEQUENCE"/>
    <property type="match status" value="1"/>
</dbReference>
<dbReference type="InterPro" id="IPR004919">
    <property type="entry name" value="GmrSD_N"/>
</dbReference>
<organism evidence="3 4">
    <name type="scientific">Somion occarium</name>
    <dbReference type="NCBI Taxonomy" id="3059160"/>
    <lineage>
        <taxon>Eukaryota</taxon>
        <taxon>Fungi</taxon>
        <taxon>Dikarya</taxon>
        <taxon>Basidiomycota</taxon>
        <taxon>Agaricomycotina</taxon>
        <taxon>Agaricomycetes</taxon>
        <taxon>Polyporales</taxon>
        <taxon>Cerrenaceae</taxon>
        <taxon>Somion</taxon>
    </lineage>
</organism>
<feature type="compositionally biased region" description="Acidic residues" evidence="1">
    <location>
        <begin position="1"/>
        <end position="16"/>
    </location>
</feature>
<feature type="compositionally biased region" description="Low complexity" evidence="1">
    <location>
        <begin position="461"/>
        <end position="472"/>
    </location>
</feature>
<name>A0ABP1D487_9APHY</name>
<feature type="region of interest" description="Disordered" evidence="1">
    <location>
        <begin position="1"/>
        <end position="33"/>
    </location>
</feature>
<keyword evidence="4" id="KW-1185">Reference proteome</keyword>
<sequence length="718" mass="79575">MSDDYSDLTDIDDEPDVPLSQVSPKQKGKKTTDRVDATLITGALHMPRSANYSTESLYSQMVSDDINLDADYQRDVVWPDAKQIGVVDSLFRNYYIPPIIFALKQETDGSQKRVCIDGKQRLTSIWRFMEGHIPYKNPATGEKFYFRDTAAKKVGRVLPEKYKNIFRMKTLVCIEYDRLSGDDEREIFQRVQLGMALTPAEKMQAINTKRATFIRELSAKFVQNGLGTYLDWDTSRAADFRGVASAVYCIDNWPTTNPPSLVILTKWLSQPIDFDTDFKEDVSQTFSIFLELAKTSKLNSVFKLKGVKKVAPVEFMFITGLISRFKGKMTLAQLSEAIGKMRQHIREVETDIRTNGRVMKHLNSFIDKLQISQLTSDRGSLVAAKRIPAPSLKRKRANSESLSSDKGGTSEEDAIQNKPPKKTTKPRPPAKPSPTPPLSTSQPPPAPQTVQPSSHNVPAASSQFSQPSSSTPQPQPFTTPHPLPSRPPTRPPSPPQRPMSSAPPPQVQRLQSYHTSYRQYPNEPLPNPFPNDASEPRHMPHMTQPPLVLSASSMRPPSASGSRSRPPTPNQSNSPKMWNAPSTSSTSADRLAAIRLAKEAGPRSVLPHQQSSQLLPSGPRDLRMSQYHSPPDSHNEAVVNSLLARVGGVAQEAPHPRFATGPNGYGRSLPPHYAYQPSAGYGPNSSGGQPPGYNPSQPFLDNGWQSRNDRRGSYSSGR</sequence>
<dbReference type="Proteomes" id="UP001497453">
    <property type="component" value="Chromosome 2"/>
</dbReference>
<dbReference type="Pfam" id="PF03235">
    <property type="entry name" value="GmrSD_N"/>
    <property type="match status" value="1"/>
</dbReference>
<feature type="compositionally biased region" description="Pro residues" evidence="1">
    <location>
        <begin position="473"/>
        <end position="506"/>
    </location>
</feature>
<protein>
    <recommendedName>
        <fullName evidence="2">GmrSD restriction endonucleases N-terminal domain-containing protein</fullName>
    </recommendedName>
</protein>
<proteinExistence type="predicted"/>
<feature type="compositionally biased region" description="Polar residues" evidence="1">
    <location>
        <begin position="570"/>
        <end position="588"/>
    </location>
</feature>
<feature type="compositionally biased region" description="Pro residues" evidence="1">
    <location>
        <begin position="426"/>
        <end position="447"/>
    </location>
</feature>
<feature type="compositionally biased region" description="Polar residues" evidence="1">
    <location>
        <begin position="508"/>
        <end position="519"/>
    </location>
</feature>
<dbReference type="PANTHER" id="PTHR39639:SF1">
    <property type="entry name" value="DUF262 DOMAIN-CONTAINING PROTEIN"/>
    <property type="match status" value="1"/>
</dbReference>
<feature type="region of interest" description="Disordered" evidence="1">
    <location>
        <begin position="377"/>
        <end position="635"/>
    </location>
</feature>
<reference evidence="4" key="1">
    <citation type="submission" date="2024-04" db="EMBL/GenBank/DDBJ databases">
        <authorList>
            <person name="Shaw F."/>
            <person name="Minotto A."/>
        </authorList>
    </citation>
    <scope>NUCLEOTIDE SEQUENCE [LARGE SCALE GENOMIC DNA]</scope>
</reference>
<accession>A0ABP1D487</accession>